<evidence type="ECO:0000256" key="1">
    <source>
        <dbReference type="SAM" id="MobiDB-lite"/>
    </source>
</evidence>
<feature type="domain" description="BTB" evidence="2">
    <location>
        <begin position="71"/>
        <end position="128"/>
    </location>
</feature>
<dbReference type="AlphaFoldDB" id="A0AAU9F2H4"/>
<proteinExistence type="predicted"/>
<dbReference type="InterPro" id="IPR031750">
    <property type="entry name" value="DUF4734"/>
</dbReference>
<evidence type="ECO:0000313" key="4">
    <source>
        <dbReference type="Proteomes" id="UP001500889"/>
    </source>
</evidence>
<accession>A0AAU9F2H4</accession>
<keyword evidence="4" id="KW-1185">Reference proteome</keyword>
<evidence type="ECO:0000259" key="2">
    <source>
        <dbReference type="PROSITE" id="PS50097"/>
    </source>
</evidence>
<gene>
    <name evidence="3" type="ORF">DMAD_08709</name>
</gene>
<dbReference type="Pfam" id="PF15881">
    <property type="entry name" value="DUF4734"/>
    <property type="match status" value="1"/>
</dbReference>
<dbReference type="Gene3D" id="3.30.710.10">
    <property type="entry name" value="Potassium Channel Kv1.1, Chain A"/>
    <property type="match status" value="1"/>
</dbReference>
<dbReference type="InterPro" id="IPR011333">
    <property type="entry name" value="SKP1/BTB/POZ_sf"/>
</dbReference>
<reference evidence="3 4" key="1">
    <citation type="submission" date="2024-02" db="EMBL/GenBank/DDBJ databases">
        <title>A chromosome-level genome assembly of Drosophila madeirensis, a fruit fly species endemic to Madeira island.</title>
        <authorList>
            <person name="Tomihara K."/>
            <person name="Llopart A."/>
            <person name="Yamamoto D."/>
        </authorList>
    </citation>
    <scope>NUCLEOTIDE SEQUENCE [LARGE SCALE GENOMIC DNA]</scope>
    <source>
        <strain evidence="3 4">RF1</strain>
    </source>
</reference>
<dbReference type="EMBL" id="AP029263">
    <property type="protein sequence ID" value="BFF90124.1"/>
    <property type="molecule type" value="Genomic_DNA"/>
</dbReference>
<dbReference type="SMART" id="SM00875">
    <property type="entry name" value="BACK"/>
    <property type="match status" value="1"/>
</dbReference>
<dbReference type="InterPro" id="IPR011705">
    <property type="entry name" value="BACK"/>
</dbReference>
<dbReference type="InterPro" id="IPR000210">
    <property type="entry name" value="BTB/POZ_dom"/>
</dbReference>
<dbReference type="Gene3D" id="1.25.40.420">
    <property type="match status" value="1"/>
</dbReference>
<dbReference type="SUPFAM" id="SSF54695">
    <property type="entry name" value="POZ domain"/>
    <property type="match status" value="1"/>
</dbReference>
<dbReference type="PANTHER" id="PTHR22667">
    <property type="entry name" value="AT01380P-RELATED"/>
    <property type="match status" value="1"/>
</dbReference>
<dbReference type="Pfam" id="PF00651">
    <property type="entry name" value="BTB"/>
    <property type="match status" value="1"/>
</dbReference>
<sequence length="382" mass="43384">MKPQSIMEDAEAASVPAMLSPAPKPGPKTKLATFLPSYESTQDLWSKHQYPGRESVAHSLMHTVEKNKASTDLLVVVDNKRFECHRIILQVISKLFCEMEPKEEYHISTNVISAHDFGILYRWPFEGKDQDSIGHSSLLNIVKAAEFLGCEYLHRKCWEILETVTEDSFNTMVLCGCPNVSAKINEILMPRVAEVFLQFAASSEFVRLPPLVVRCLFKGHLWVNSELEVLMAAIVWLNYNWPERVTHIGLVLEAIRFHEIPFHSLITFTERCDGPPALSAVAHSEDFKKLERLALIKLCSQKSPQKWQGGTESARKLIYDRNAGYHHSLTCRNKKLWTYNMFADYLIFLQTAGISHVSKLSPCDDPSIVCCAPKEFELSESN</sequence>
<name>A0AAU9F2H4_DROMD</name>
<dbReference type="CDD" id="cd18186">
    <property type="entry name" value="BTB_POZ_ZBTB_KLHL-like"/>
    <property type="match status" value="1"/>
</dbReference>
<dbReference type="PANTHER" id="PTHR22667:SF0">
    <property type="entry name" value="AT01380P-RELATED"/>
    <property type="match status" value="1"/>
</dbReference>
<evidence type="ECO:0000313" key="3">
    <source>
        <dbReference type="EMBL" id="BFF90124.1"/>
    </source>
</evidence>
<feature type="region of interest" description="Disordered" evidence="1">
    <location>
        <begin position="1"/>
        <end position="26"/>
    </location>
</feature>
<organism evidence="3 4">
    <name type="scientific">Drosophila madeirensis</name>
    <name type="common">Fruit fly</name>
    <dbReference type="NCBI Taxonomy" id="30013"/>
    <lineage>
        <taxon>Eukaryota</taxon>
        <taxon>Metazoa</taxon>
        <taxon>Ecdysozoa</taxon>
        <taxon>Arthropoda</taxon>
        <taxon>Hexapoda</taxon>
        <taxon>Insecta</taxon>
        <taxon>Pterygota</taxon>
        <taxon>Neoptera</taxon>
        <taxon>Endopterygota</taxon>
        <taxon>Diptera</taxon>
        <taxon>Brachycera</taxon>
        <taxon>Muscomorpha</taxon>
        <taxon>Ephydroidea</taxon>
        <taxon>Drosophilidae</taxon>
        <taxon>Drosophila</taxon>
        <taxon>Sophophora</taxon>
    </lineage>
</organism>
<protein>
    <submittedName>
        <fullName evidence="3">Kelch-like protein 36</fullName>
    </submittedName>
</protein>
<dbReference type="Proteomes" id="UP001500889">
    <property type="component" value="Chromosome O"/>
</dbReference>
<dbReference type="PROSITE" id="PS50097">
    <property type="entry name" value="BTB"/>
    <property type="match status" value="1"/>
</dbReference>
<dbReference type="Pfam" id="PF07707">
    <property type="entry name" value="BACK"/>
    <property type="match status" value="1"/>
</dbReference>